<dbReference type="Proteomes" id="UP000422764">
    <property type="component" value="Chromosome"/>
</dbReference>
<feature type="transmembrane region" description="Helical" evidence="7">
    <location>
        <begin position="106"/>
        <end position="129"/>
    </location>
</feature>
<keyword evidence="4 7" id="KW-0812">Transmembrane</keyword>
<evidence type="ECO:0000256" key="1">
    <source>
        <dbReference type="ARBA" id="ARBA00004651"/>
    </source>
</evidence>
<keyword evidence="9" id="KW-1185">Reference proteome</keyword>
<dbReference type="InterPro" id="IPR011701">
    <property type="entry name" value="MFS"/>
</dbReference>
<sequence length="262" mass="29259">MIWMEIKWNCTMTLVFGMIPRIILGPVAGVVSDRVDRKKLLVLMDLVSGIIVFGLVGVAVIEGLEVRYIYIANLLLNTCNTFFDIPMGASIPNIVDNDNLVKTNSLNHAVSSMAQILGPFLGGLVFAFIDIKLFLIINASSFIVSGVSEIFIDFNLNKKDNKDQRNYNKQPMRETRAFIKELNEGLRFIKGKNVLSIMFGFAIFINFFVSLGISVPYPYIINDVIKMSSTKFGVLEAMLPLGMLLGSITISLFKEKEKNITL</sequence>
<evidence type="ECO:0000256" key="4">
    <source>
        <dbReference type="ARBA" id="ARBA00022692"/>
    </source>
</evidence>
<keyword evidence="2" id="KW-0813">Transport</keyword>
<dbReference type="SUPFAM" id="SSF103473">
    <property type="entry name" value="MFS general substrate transporter"/>
    <property type="match status" value="1"/>
</dbReference>
<feature type="transmembrane region" description="Helical" evidence="7">
    <location>
        <begin position="194"/>
        <end position="220"/>
    </location>
</feature>
<protein>
    <submittedName>
        <fullName evidence="8">MFS transporter</fullName>
    </submittedName>
</protein>
<name>A0A6I6EVR0_9CLOT</name>
<feature type="transmembrane region" description="Helical" evidence="7">
    <location>
        <begin position="6"/>
        <end position="28"/>
    </location>
</feature>
<feature type="transmembrane region" description="Helical" evidence="7">
    <location>
        <begin position="135"/>
        <end position="156"/>
    </location>
</feature>
<dbReference type="AlphaFoldDB" id="A0A6I6EVR0"/>
<dbReference type="Gene3D" id="1.20.1250.20">
    <property type="entry name" value="MFS general substrate transporter like domains"/>
    <property type="match status" value="1"/>
</dbReference>
<dbReference type="PANTHER" id="PTHR43266:SF9">
    <property type="entry name" value="PERMEASE, MAJOR FACILITATOR SUPERFAMILY-RELATED"/>
    <property type="match status" value="1"/>
</dbReference>
<dbReference type="InterPro" id="IPR036259">
    <property type="entry name" value="MFS_trans_sf"/>
</dbReference>
<dbReference type="PANTHER" id="PTHR43266">
    <property type="entry name" value="MACROLIDE-EFFLUX PROTEIN"/>
    <property type="match status" value="1"/>
</dbReference>
<proteinExistence type="predicted"/>
<keyword evidence="6 7" id="KW-0472">Membrane</keyword>
<evidence type="ECO:0000256" key="7">
    <source>
        <dbReference type="SAM" id="Phobius"/>
    </source>
</evidence>
<evidence type="ECO:0000313" key="9">
    <source>
        <dbReference type="Proteomes" id="UP000422764"/>
    </source>
</evidence>
<accession>A0A6I6EVR0</accession>
<gene>
    <name evidence="8" type="ORF">GOM49_16200</name>
</gene>
<dbReference type="CDD" id="cd06173">
    <property type="entry name" value="MFS_MefA_like"/>
    <property type="match status" value="1"/>
</dbReference>
<evidence type="ECO:0000256" key="5">
    <source>
        <dbReference type="ARBA" id="ARBA00022989"/>
    </source>
</evidence>
<evidence type="ECO:0000256" key="6">
    <source>
        <dbReference type="ARBA" id="ARBA00023136"/>
    </source>
</evidence>
<reference evidence="8 9" key="1">
    <citation type="submission" date="2019-12" db="EMBL/GenBank/DDBJ databases">
        <title>Genome sequenceing of Clostridium bovifaecis.</title>
        <authorList>
            <person name="Yao Y."/>
        </authorList>
    </citation>
    <scope>NUCLEOTIDE SEQUENCE [LARGE SCALE GENOMIC DNA]</scope>
    <source>
        <strain evidence="8 9">BXX</strain>
    </source>
</reference>
<evidence type="ECO:0000256" key="3">
    <source>
        <dbReference type="ARBA" id="ARBA00022475"/>
    </source>
</evidence>
<dbReference type="EMBL" id="CP046522">
    <property type="protein sequence ID" value="QGU96433.1"/>
    <property type="molecule type" value="Genomic_DNA"/>
</dbReference>
<keyword evidence="3" id="KW-1003">Cell membrane</keyword>
<dbReference type="GO" id="GO:0005886">
    <property type="term" value="C:plasma membrane"/>
    <property type="evidence" value="ECO:0007669"/>
    <property type="project" value="UniProtKB-SubCell"/>
</dbReference>
<dbReference type="GO" id="GO:0022857">
    <property type="term" value="F:transmembrane transporter activity"/>
    <property type="evidence" value="ECO:0007669"/>
    <property type="project" value="InterPro"/>
</dbReference>
<organism evidence="8 9">
    <name type="scientific">Clostridium bovifaecis</name>
    <dbReference type="NCBI Taxonomy" id="2184719"/>
    <lineage>
        <taxon>Bacteria</taxon>
        <taxon>Bacillati</taxon>
        <taxon>Bacillota</taxon>
        <taxon>Clostridia</taxon>
        <taxon>Eubacteriales</taxon>
        <taxon>Clostridiaceae</taxon>
        <taxon>Clostridium</taxon>
    </lineage>
</organism>
<feature type="transmembrane region" description="Helical" evidence="7">
    <location>
        <begin position="40"/>
        <end position="61"/>
    </location>
</feature>
<evidence type="ECO:0000256" key="2">
    <source>
        <dbReference type="ARBA" id="ARBA00022448"/>
    </source>
</evidence>
<dbReference type="Pfam" id="PF07690">
    <property type="entry name" value="MFS_1"/>
    <property type="match status" value="1"/>
</dbReference>
<keyword evidence="5 7" id="KW-1133">Transmembrane helix</keyword>
<evidence type="ECO:0000313" key="8">
    <source>
        <dbReference type="EMBL" id="QGU96433.1"/>
    </source>
</evidence>
<feature type="transmembrane region" description="Helical" evidence="7">
    <location>
        <begin position="232"/>
        <end position="253"/>
    </location>
</feature>
<comment type="subcellular location">
    <subcellularLocation>
        <location evidence="1">Cell membrane</location>
        <topology evidence="1">Multi-pass membrane protein</topology>
    </subcellularLocation>
</comment>